<comment type="subcellular location">
    <subcellularLocation>
        <location evidence="1">Cell membrane</location>
        <topology evidence="1">Multi-pass membrane protein</topology>
    </subcellularLocation>
</comment>
<dbReference type="InterPro" id="IPR050250">
    <property type="entry name" value="Macrolide_Exporter_MacB"/>
</dbReference>
<evidence type="ECO:0000259" key="8">
    <source>
        <dbReference type="Pfam" id="PF02687"/>
    </source>
</evidence>
<evidence type="ECO:0000256" key="5">
    <source>
        <dbReference type="ARBA" id="ARBA00023136"/>
    </source>
</evidence>
<proteinExistence type="inferred from homology"/>
<evidence type="ECO:0000259" key="9">
    <source>
        <dbReference type="Pfam" id="PF12704"/>
    </source>
</evidence>
<comment type="similarity">
    <text evidence="6">Belongs to the ABC-4 integral membrane protein family.</text>
</comment>
<keyword evidence="11" id="KW-1185">Reference proteome</keyword>
<dbReference type="RefSeq" id="WP_132766806.1">
    <property type="nucleotide sequence ID" value="NZ_SMAB01000001.1"/>
</dbReference>
<reference evidence="10 11" key="1">
    <citation type="submission" date="2019-03" db="EMBL/GenBank/DDBJ databases">
        <title>Genomic Encyclopedia of Type Strains, Phase IV (KMG-IV): sequencing the most valuable type-strain genomes for metagenomic binning, comparative biology and taxonomic classification.</title>
        <authorList>
            <person name="Goeker M."/>
        </authorList>
    </citation>
    <scope>NUCLEOTIDE SEQUENCE [LARGE SCALE GENOMIC DNA]</scope>
    <source>
        <strain evidence="10 11">DSM 23802</strain>
    </source>
</reference>
<protein>
    <submittedName>
        <fullName evidence="10">Putative ABC transport system permease protein</fullName>
    </submittedName>
</protein>
<dbReference type="GO" id="GO:0022857">
    <property type="term" value="F:transmembrane transporter activity"/>
    <property type="evidence" value="ECO:0007669"/>
    <property type="project" value="TreeGrafter"/>
</dbReference>
<evidence type="ECO:0000256" key="3">
    <source>
        <dbReference type="ARBA" id="ARBA00022692"/>
    </source>
</evidence>
<evidence type="ECO:0000313" key="11">
    <source>
        <dbReference type="Proteomes" id="UP000295788"/>
    </source>
</evidence>
<name>A0A4R3KLG6_9BACI</name>
<keyword evidence="3 7" id="KW-0812">Transmembrane</keyword>
<dbReference type="PANTHER" id="PTHR30572">
    <property type="entry name" value="MEMBRANE COMPONENT OF TRANSPORTER-RELATED"/>
    <property type="match status" value="1"/>
</dbReference>
<evidence type="ECO:0000256" key="4">
    <source>
        <dbReference type="ARBA" id="ARBA00022989"/>
    </source>
</evidence>
<sequence>MNLFESIRIAWLGIRGNKIRSLLTILGVIIGVAAVISLISIGQGVTKKVSSQIESLGTNLIVVTGMRNQGGVITRDDMKLFDKSQLISKVAPSIFKTGVNVKWGNSTLGVTVEGTNENYMDVRNFHVQQGRFITIEDVEKRKRVAIVGQDVVTELFAGQSPIGESITIDGQRYSIVGVMEPKGEVMGQDLDHYIFIPVSSAERLFGSTKLNTMYVQTASSDQSQAAISEIASIFEGKFGKPDLVKITSQDQLLGTMDSMSKTLTMMLGAIAGISLLVGGIGIMNIMLVSVTERTREIGIRKAIGAKRRDILSQFLIESIILSISGGIIGIIIGIIVSKVVSSSLGWVTIVSFWSILLSFSFSVLVGIFFGIYPALKASKLDPIVALRHE</sequence>
<dbReference type="EMBL" id="SMAB01000001">
    <property type="protein sequence ID" value="TCS84587.1"/>
    <property type="molecule type" value="Genomic_DNA"/>
</dbReference>
<evidence type="ECO:0000256" key="6">
    <source>
        <dbReference type="ARBA" id="ARBA00038076"/>
    </source>
</evidence>
<feature type="transmembrane region" description="Helical" evidence="7">
    <location>
        <begin position="348"/>
        <end position="372"/>
    </location>
</feature>
<feature type="transmembrane region" description="Helical" evidence="7">
    <location>
        <begin position="21"/>
        <end position="42"/>
    </location>
</feature>
<dbReference type="Pfam" id="PF12704">
    <property type="entry name" value="MacB_PCD"/>
    <property type="match status" value="1"/>
</dbReference>
<evidence type="ECO:0000256" key="7">
    <source>
        <dbReference type="SAM" id="Phobius"/>
    </source>
</evidence>
<gene>
    <name evidence="10" type="ORF">EDD72_101256</name>
</gene>
<dbReference type="OrthoDB" id="9770036at2"/>
<feature type="transmembrane region" description="Helical" evidence="7">
    <location>
        <begin position="310"/>
        <end position="336"/>
    </location>
</feature>
<dbReference type="AlphaFoldDB" id="A0A4R3KLG6"/>
<evidence type="ECO:0000256" key="1">
    <source>
        <dbReference type="ARBA" id="ARBA00004651"/>
    </source>
</evidence>
<feature type="domain" description="ABC3 transporter permease C-terminal" evidence="8">
    <location>
        <begin position="269"/>
        <end position="382"/>
    </location>
</feature>
<dbReference type="GO" id="GO:0005886">
    <property type="term" value="C:plasma membrane"/>
    <property type="evidence" value="ECO:0007669"/>
    <property type="project" value="UniProtKB-SubCell"/>
</dbReference>
<keyword evidence="5 7" id="KW-0472">Membrane</keyword>
<keyword evidence="2" id="KW-1003">Cell membrane</keyword>
<accession>A0A4R3KLG6</accession>
<dbReference type="Pfam" id="PF02687">
    <property type="entry name" value="FtsX"/>
    <property type="match status" value="1"/>
</dbReference>
<evidence type="ECO:0000313" key="10">
    <source>
        <dbReference type="EMBL" id="TCS84587.1"/>
    </source>
</evidence>
<dbReference type="InterPro" id="IPR025857">
    <property type="entry name" value="MacB_PCD"/>
</dbReference>
<dbReference type="Proteomes" id="UP000295788">
    <property type="component" value="Unassembled WGS sequence"/>
</dbReference>
<evidence type="ECO:0000256" key="2">
    <source>
        <dbReference type="ARBA" id="ARBA00022475"/>
    </source>
</evidence>
<dbReference type="PANTHER" id="PTHR30572:SF4">
    <property type="entry name" value="ABC TRANSPORTER PERMEASE YTRF"/>
    <property type="match status" value="1"/>
</dbReference>
<keyword evidence="4 7" id="KW-1133">Transmembrane helix</keyword>
<feature type="domain" description="MacB-like periplasmic core" evidence="9">
    <location>
        <begin position="21"/>
        <end position="232"/>
    </location>
</feature>
<comment type="caution">
    <text evidence="10">The sequence shown here is derived from an EMBL/GenBank/DDBJ whole genome shotgun (WGS) entry which is preliminary data.</text>
</comment>
<organism evidence="10 11">
    <name type="scientific">Tepidibacillus fermentans</name>
    <dbReference type="NCBI Taxonomy" id="1281767"/>
    <lineage>
        <taxon>Bacteria</taxon>
        <taxon>Bacillati</taxon>
        <taxon>Bacillota</taxon>
        <taxon>Bacilli</taxon>
        <taxon>Bacillales</taxon>
        <taxon>Bacillaceae</taxon>
        <taxon>Tepidibacillus</taxon>
    </lineage>
</organism>
<feature type="transmembrane region" description="Helical" evidence="7">
    <location>
        <begin position="265"/>
        <end position="290"/>
    </location>
</feature>
<dbReference type="InterPro" id="IPR003838">
    <property type="entry name" value="ABC3_permease_C"/>
</dbReference>